<sequence>MDAVIQVVVDVNAAENELYGTMSVKNLGKVPVYVDVRYIPQGKYLSSDPLHVVCDGKNIRFSGSRYNLGRGEYYKIEPGESEVSGNVELARNYLIPPGNHNCNFYMNVWATTDPVVINDDRAADFFETRSNVFNLEVNNSHYEKVYNENH</sequence>
<reference evidence="3 4" key="1">
    <citation type="submission" date="2018-01" db="EMBL/GenBank/DDBJ databases">
        <title>Superficieibacter electus gen. nov., sp. nov., an extended-spectrum beta-lactamase possessing member of the Enterobacteriaceae family, isolated from intensive care unit surfaces.</title>
        <authorList>
            <person name="Potter R.F."/>
            <person name="D'Souza A.W."/>
        </authorList>
    </citation>
    <scope>NUCLEOTIDE SEQUENCE [LARGE SCALE GENOMIC DNA]</scope>
    <source>
        <strain evidence="2 4">BP-1</strain>
        <strain evidence="1 3">BP-2</strain>
    </source>
</reference>
<evidence type="ECO:0000313" key="1">
    <source>
        <dbReference type="EMBL" id="POP43552.1"/>
    </source>
</evidence>
<evidence type="ECO:0008006" key="5">
    <source>
        <dbReference type="Google" id="ProtNLM"/>
    </source>
</evidence>
<evidence type="ECO:0000313" key="4">
    <source>
        <dbReference type="Proteomes" id="UP000247005"/>
    </source>
</evidence>
<evidence type="ECO:0000313" key="2">
    <source>
        <dbReference type="EMBL" id="POP48020.1"/>
    </source>
</evidence>
<name>A0A2P5GN97_9ENTR</name>
<evidence type="ECO:0000313" key="3">
    <source>
        <dbReference type="Proteomes" id="UP000237073"/>
    </source>
</evidence>
<dbReference type="EMBL" id="PQGE01000013">
    <property type="protein sequence ID" value="POP43552.1"/>
    <property type="molecule type" value="Genomic_DNA"/>
</dbReference>
<protein>
    <recommendedName>
        <fullName evidence="5">CARDB domain-containing protein</fullName>
    </recommendedName>
</protein>
<dbReference type="AlphaFoldDB" id="A0A2P5GN97"/>
<gene>
    <name evidence="2" type="ORF">CHU32_14310</name>
    <name evidence="1" type="ORF">CHU33_15020</name>
</gene>
<organism evidence="2 4">
    <name type="scientific">Superficieibacter electus</name>
    <dbReference type="NCBI Taxonomy" id="2022662"/>
    <lineage>
        <taxon>Bacteria</taxon>
        <taxon>Pseudomonadati</taxon>
        <taxon>Pseudomonadota</taxon>
        <taxon>Gammaproteobacteria</taxon>
        <taxon>Enterobacterales</taxon>
        <taxon>Enterobacteriaceae</taxon>
        <taxon>Superficieibacter</taxon>
    </lineage>
</organism>
<accession>A0A2P5GN97</accession>
<dbReference type="RefSeq" id="WP_103676892.1">
    <property type="nucleotide sequence ID" value="NZ_PQGD01000011.1"/>
</dbReference>
<dbReference type="Proteomes" id="UP000237073">
    <property type="component" value="Unassembled WGS sequence"/>
</dbReference>
<dbReference type="EMBL" id="PQGD01000011">
    <property type="protein sequence ID" value="POP48020.1"/>
    <property type="molecule type" value="Genomic_DNA"/>
</dbReference>
<proteinExistence type="predicted"/>
<comment type="caution">
    <text evidence="2">The sequence shown here is derived from an EMBL/GenBank/DDBJ whole genome shotgun (WGS) entry which is preliminary data.</text>
</comment>
<dbReference type="Proteomes" id="UP000247005">
    <property type="component" value="Unassembled WGS sequence"/>
</dbReference>
<keyword evidence="3" id="KW-1185">Reference proteome</keyword>